<feature type="compositionally biased region" description="Basic and acidic residues" evidence="5">
    <location>
        <begin position="324"/>
        <end position="333"/>
    </location>
</feature>
<dbReference type="HOGENOM" id="CLU_058582_0_0_7"/>
<evidence type="ECO:0000256" key="3">
    <source>
        <dbReference type="ARBA" id="ARBA00023004"/>
    </source>
</evidence>
<dbReference type="Pfam" id="PF21342">
    <property type="entry name" value="SoxA-TsdA_cyt-c"/>
    <property type="match status" value="1"/>
</dbReference>
<dbReference type="Gene3D" id="1.10.760.10">
    <property type="entry name" value="Cytochrome c-like domain"/>
    <property type="match status" value="2"/>
</dbReference>
<dbReference type="GO" id="GO:0009055">
    <property type="term" value="F:electron transfer activity"/>
    <property type="evidence" value="ECO:0007669"/>
    <property type="project" value="InterPro"/>
</dbReference>
<dbReference type="SMR" id="Q79HT0"/>
<dbReference type="PANTHER" id="PTHR35008:SF8">
    <property type="entry name" value="ALCOHOL DEHYDROGENASE CYTOCHROME C SUBUNIT"/>
    <property type="match status" value="1"/>
</dbReference>
<feature type="region of interest" description="Disordered" evidence="5">
    <location>
        <begin position="324"/>
        <end position="348"/>
    </location>
</feature>
<feature type="signal peptide" evidence="6">
    <location>
        <begin position="1"/>
        <end position="21"/>
    </location>
</feature>
<dbReference type="InterPro" id="IPR009056">
    <property type="entry name" value="Cyt_c-like_dom"/>
</dbReference>
<gene>
    <name evidence="8" type="primary">CYTA</name>
    <name evidence="8" type="ordered locus">WS0009</name>
</gene>
<feature type="domain" description="Cytochrome c" evidence="7">
    <location>
        <begin position="217"/>
        <end position="308"/>
    </location>
</feature>
<dbReference type="RefSeq" id="WP_011137983.1">
    <property type="nucleotide sequence ID" value="NC_005090.1"/>
</dbReference>
<feature type="chain" id="PRO_5004286554" evidence="6">
    <location>
        <begin position="22"/>
        <end position="371"/>
    </location>
</feature>
<dbReference type="GO" id="GO:0020037">
    <property type="term" value="F:heme binding"/>
    <property type="evidence" value="ECO:0007669"/>
    <property type="project" value="InterPro"/>
</dbReference>
<dbReference type="KEGG" id="wsu:WS0009"/>
<evidence type="ECO:0000256" key="5">
    <source>
        <dbReference type="SAM" id="MobiDB-lite"/>
    </source>
</evidence>
<keyword evidence="2 4" id="KW-0479">Metal-binding</keyword>
<dbReference type="AlphaFoldDB" id="Q79HT0"/>
<accession>Q79HT0</accession>
<dbReference type="PROSITE" id="PS51007">
    <property type="entry name" value="CYTC"/>
    <property type="match status" value="1"/>
</dbReference>
<organism evidence="9">
    <name type="scientific">Wolinella succinogenes (strain ATCC 29543 / DSM 1740 / CCUG 13145 / JCM 31913 / LMG 7466 / NCTC 11488 / FDC 602W)</name>
    <name type="common">Vibrio succinogenes</name>
    <dbReference type="NCBI Taxonomy" id="273121"/>
    <lineage>
        <taxon>Bacteria</taxon>
        <taxon>Pseudomonadati</taxon>
        <taxon>Campylobacterota</taxon>
        <taxon>Epsilonproteobacteria</taxon>
        <taxon>Campylobacterales</taxon>
        <taxon>Helicobacteraceae</taxon>
        <taxon>Wolinella</taxon>
    </lineage>
</organism>
<evidence type="ECO:0000256" key="1">
    <source>
        <dbReference type="ARBA" id="ARBA00022617"/>
    </source>
</evidence>
<sequence>MVRGALAGMLALGCLTTSTLAFERWTLEARGKSGYDAPKLEWVEGKTINEIKNPTIQYALPKFEGDVFWDTINAKPVVPDSIYGEFVQYGYELFVNTQAVIGPEVADPNMRYSGNNLSCNSCHLGAGTAKYAAPLVDNHANFPQYRNRENSLGTMAARVNGCMQRSMNGYPLPAEGKEMKAFLAYIHWLGQGIPVGAKIEGRSLKTVDRKMVQQNAADVKNGAEVYARDCASCHGAEGEGLRRESKDGKPAGYEFPPLWGSDDTYNTGAGMYRTLKAADFIKSTMPKGAPTLSDKDAYDVAAFINDYSHYRTVKLNRQNDFVDPKVRVPDHDQPGPYGPEGSYIFPDEGKTQMDYKVGPYKGIIKQKPAAK</sequence>
<evidence type="ECO:0000313" key="9">
    <source>
        <dbReference type="Proteomes" id="UP000000422"/>
    </source>
</evidence>
<evidence type="ECO:0000256" key="4">
    <source>
        <dbReference type="PROSITE-ProRule" id="PRU00433"/>
    </source>
</evidence>
<dbReference type="Proteomes" id="UP000000422">
    <property type="component" value="Chromosome"/>
</dbReference>
<keyword evidence="9" id="KW-1185">Reference proteome</keyword>
<evidence type="ECO:0000259" key="7">
    <source>
        <dbReference type="PROSITE" id="PS51007"/>
    </source>
</evidence>
<dbReference type="STRING" id="273121.WS0009"/>
<dbReference type="EMBL" id="BX571657">
    <property type="protein sequence ID" value="CAE09183.1"/>
    <property type="molecule type" value="Genomic_DNA"/>
</dbReference>
<dbReference type="eggNOG" id="COG3258">
    <property type="taxonomic scope" value="Bacteria"/>
</dbReference>
<dbReference type="SUPFAM" id="SSF46626">
    <property type="entry name" value="Cytochrome c"/>
    <property type="match status" value="2"/>
</dbReference>
<proteinExistence type="predicted"/>
<reference evidence="8 9" key="1">
    <citation type="journal article" date="2003" name="Proc. Natl. Acad. Sci. U.S.A.">
        <title>Complete genome sequence and analysis of Wolinella succinogenes.</title>
        <authorList>
            <person name="Baar C."/>
            <person name="Eppinger M."/>
            <person name="Raddatz G."/>
            <person name="Simon JM."/>
            <person name="Lanz C."/>
            <person name="Klimmek O."/>
            <person name="Nandakumar R."/>
            <person name="Gross R."/>
            <person name="Rosinus A."/>
            <person name="Keller H."/>
            <person name="Jagtap P."/>
            <person name="Linke B."/>
            <person name="Meyer F."/>
            <person name="Lederer H."/>
            <person name="Schuster S.C."/>
        </authorList>
    </citation>
    <scope>NUCLEOTIDE SEQUENCE [LARGE SCALE GENOMIC DNA]</scope>
    <source>
        <strain evidence="9">ATCC 29543 / DSM 1740 / CCUG 13145 / JCM 31913 / LMG 7466 / NCTC 11488 / FDC 602W</strain>
    </source>
</reference>
<dbReference type="InterPro" id="IPR036909">
    <property type="entry name" value="Cyt_c-like_dom_sf"/>
</dbReference>
<keyword evidence="6" id="KW-0732">Signal</keyword>
<dbReference type="GO" id="GO:0046872">
    <property type="term" value="F:metal ion binding"/>
    <property type="evidence" value="ECO:0007669"/>
    <property type="project" value="UniProtKB-KW"/>
</dbReference>
<protein>
    <submittedName>
        <fullName evidence="8">CYTA PROTEIN</fullName>
    </submittedName>
</protein>
<dbReference type="InterPro" id="IPR051459">
    <property type="entry name" value="Cytochrome_c-type_DH"/>
</dbReference>
<evidence type="ECO:0000313" key="8">
    <source>
        <dbReference type="EMBL" id="CAE09183.1"/>
    </source>
</evidence>
<evidence type="ECO:0000256" key="2">
    <source>
        <dbReference type="ARBA" id="ARBA00022723"/>
    </source>
</evidence>
<evidence type="ECO:0000256" key="6">
    <source>
        <dbReference type="SAM" id="SignalP"/>
    </source>
</evidence>
<keyword evidence="3 4" id="KW-0408">Iron</keyword>
<name>Q79HT0_WOLSU</name>
<dbReference type="PANTHER" id="PTHR35008">
    <property type="entry name" value="BLL4482 PROTEIN-RELATED"/>
    <property type="match status" value="1"/>
</dbReference>
<dbReference type="Pfam" id="PF13442">
    <property type="entry name" value="Cytochrome_CBB3"/>
    <property type="match status" value="1"/>
</dbReference>
<keyword evidence="1 4" id="KW-0349">Heme</keyword>